<keyword evidence="2" id="KW-1185">Reference proteome</keyword>
<sequence>MLVNPETLRISAVLNFEFTNAMPAQFANNLLLQQPAVWISEGKTQEFLTLFQPRKEQFIHAMERAEAKSPLATEEISLSARMQDSWDSGRFWFNLASRSSFDIDEIYWEVLHKDNLGEALLDSATLGEKEAFLRRKKAQFDAYRSEKESDQRFAV</sequence>
<organism evidence="1 2">
    <name type="scientific">Colletotrichum tofieldiae</name>
    <dbReference type="NCBI Taxonomy" id="708197"/>
    <lineage>
        <taxon>Eukaryota</taxon>
        <taxon>Fungi</taxon>
        <taxon>Dikarya</taxon>
        <taxon>Ascomycota</taxon>
        <taxon>Pezizomycotina</taxon>
        <taxon>Sordariomycetes</taxon>
        <taxon>Hypocreomycetidae</taxon>
        <taxon>Glomerellales</taxon>
        <taxon>Glomerellaceae</taxon>
        <taxon>Colletotrichum</taxon>
        <taxon>Colletotrichum spaethianum species complex</taxon>
    </lineage>
</organism>
<protein>
    <submittedName>
        <fullName evidence="1">Phosphotransferase enzyme family protein</fullName>
    </submittedName>
</protein>
<gene>
    <name evidence="1" type="ORF">CT0861_07855</name>
</gene>
<keyword evidence="1" id="KW-0808">Transferase</keyword>
<dbReference type="GO" id="GO:0016740">
    <property type="term" value="F:transferase activity"/>
    <property type="evidence" value="ECO:0007669"/>
    <property type="project" value="UniProtKB-KW"/>
</dbReference>
<evidence type="ECO:0000313" key="2">
    <source>
        <dbReference type="Proteomes" id="UP000076552"/>
    </source>
</evidence>
<comment type="caution">
    <text evidence="1">The sequence shown here is derived from an EMBL/GenBank/DDBJ whole genome shotgun (WGS) entry which is preliminary data.</text>
</comment>
<dbReference type="EMBL" id="LFIV01000003">
    <property type="protein sequence ID" value="KZL78142.1"/>
    <property type="molecule type" value="Genomic_DNA"/>
</dbReference>
<name>A0A166YWQ8_9PEZI</name>
<accession>A0A166YWQ8</accession>
<dbReference type="AlphaFoldDB" id="A0A166YWQ8"/>
<reference evidence="1 2" key="1">
    <citation type="submission" date="2015-06" db="EMBL/GenBank/DDBJ databases">
        <title>Survival trade-offs in plant roots during colonization by closely related pathogenic and mutualistic fungi.</title>
        <authorList>
            <person name="Hacquard S."/>
            <person name="Kracher B."/>
            <person name="Hiruma K."/>
            <person name="Weinman A."/>
            <person name="Muench P."/>
            <person name="Garrido Oter R."/>
            <person name="Ver Loren van Themaat E."/>
            <person name="Dallerey J.-F."/>
            <person name="Damm U."/>
            <person name="Henrissat B."/>
            <person name="Lespinet O."/>
            <person name="Thon M."/>
            <person name="Kemen E."/>
            <person name="McHardy A.C."/>
            <person name="Schulze-Lefert P."/>
            <person name="O'Connell R.J."/>
        </authorList>
    </citation>
    <scope>NUCLEOTIDE SEQUENCE [LARGE SCALE GENOMIC DNA]</scope>
    <source>
        <strain evidence="1 2">0861</strain>
    </source>
</reference>
<evidence type="ECO:0000313" key="1">
    <source>
        <dbReference type="EMBL" id="KZL78142.1"/>
    </source>
</evidence>
<dbReference type="Proteomes" id="UP000076552">
    <property type="component" value="Unassembled WGS sequence"/>
</dbReference>
<proteinExistence type="predicted"/>